<reference evidence="1 3" key="1">
    <citation type="submission" date="2020-01" db="EMBL/GenBank/DDBJ databases">
        <authorList>
            <consortium name="DOE Joint Genome Institute"/>
            <person name="Haridas S."/>
            <person name="Albert R."/>
            <person name="Binder M."/>
            <person name="Bloem J."/>
            <person name="Labutti K."/>
            <person name="Salamov A."/>
            <person name="Andreopoulos B."/>
            <person name="Baker S.E."/>
            <person name="Barry K."/>
            <person name="Bills G."/>
            <person name="Bluhm B.H."/>
            <person name="Cannon C."/>
            <person name="Castanera R."/>
            <person name="Culley D.E."/>
            <person name="Daum C."/>
            <person name="Ezra D."/>
            <person name="Gonzalez J.B."/>
            <person name="Henrissat B."/>
            <person name="Kuo A."/>
            <person name="Liang C."/>
            <person name="Lipzen A."/>
            <person name="Lutzoni F."/>
            <person name="Magnuson J."/>
            <person name="Mondo S."/>
            <person name="Nolan M."/>
            <person name="Ohm R."/>
            <person name="Pangilinan J."/>
            <person name="Park H.-J."/>
            <person name="Ramirez L."/>
            <person name="Alfaro M."/>
            <person name="Sun H."/>
            <person name="Tritt A."/>
            <person name="Yoshinaga Y."/>
            <person name="Zwiers L.-H."/>
            <person name="Turgeon B.G."/>
            <person name="Goodwin S.B."/>
            <person name="Spatafora J.W."/>
            <person name="Crous P.W."/>
            <person name="Grigoriev I.V."/>
        </authorList>
    </citation>
    <scope>NUCLEOTIDE SEQUENCE</scope>
    <source>
        <strain evidence="1 3">CBS 781.70</strain>
    </source>
</reference>
<evidence type="ECO:0000313" key="3">
    <source>
        <dbReference type="RefSeq" id="XP_033532641.1"/>
    </source>
</evidence>
<dbReference type="AlphaFoldDB" id="A0A6G1FZB1"/>
<reference evidence="3" key="2">
    <citation type="submission" date="2020-04" db="EMBL/GenBank/DDBJ databases">
        <authorList>
            <consortium name="NCBI Genome Project"/>
        </authorList>
    </citation>
    <scope>NUCLEOTIDE SEQUENCE</scope>
    <source>
        <strain evidence="3">CBS 781.70</strain>
    </source>
</reference>
<dbReference type="Proteomes" id="UP000504638">
    <property type="component" value="Unplaced"/>
</dbReference>
<gene>
    <name evidence="1 3" type="ORF">P152DRAFT_73956</name>
</gene>
<dbReference type="EMBL" id="ML975163">
    <property type="protein sequence ID" value="KAF1811010.1"/>
    <property type="molecule type" value="Genomic_DNA"/>
</dbReference>
<organism evidence="1">
    <name type="scientific">Eremomyces bilateralis CBS 781.70</name>
    <dbReference type="NCBI Taxonomy" id="1392243"/>
    <lineage>
        <taxon>Eukaryota</taxon>
        <taxon>Fungi</taxon>
        <taxon>Dikarya</taxon>
        <taxon>Ascomycota</taxon>
        <taxon>Pezizomycotina</taxon>
        <taxon>Dothideomycetes</taxon>
        <taxon>Dothideomycetes incertae sedis</taxon>
        <taxon>Eremomycetales</taxon>
        <taxon>Eremomycetaceae</taxon>
        <taxon>Eremomyces</taxon>
    </lineage>
</organism>
<protein>
    <submittedName>
        <fullName evidence="1 3">Uncharacterized protein</fullName>
    </submittedName>
</protein>
<name>A0A6G1FZB1_9PEZI</name>
<dbReference type="RefSeq" id="XP_033532641.1">
    <property type="nucleotide sequence ID" value="XM_033683224.1"/>
</dbReference>
<reference evidence="3" key="3">
    <citation type="submission" date="2025-04" db="UniProtKB">
        <authorList>
            <consortium name="RefSeq"/>
        </authorList>
    </citation>
    <scope>IDENTIFICATION</scope>
    <source>
        <strain evidence="3">CBS 781.70</strain>
    </source>
</reference>
<evidence type="ECO:0000313" key="1">
    <source>
        <dbReference type="EMBL" id="KAF1811010.1"/>
    </source>
</evidence>
<sequence length="105" mass="11270">MEGMNVEGGRAAAVCAFLTPPSLTALPQCPDLDDLTLQASTKLRLGLAIILTEDDANRHLNGDDASDLIPSSGLLHGDTRLSTGDKLWTRWPLSIHCLPNGMRYA</sequence>
<accession>A0A6G1FZB1</accession>
<dbReference type="GeneID" id="54423794"/>
<proteinExistence type="predicted"/>
<keyword evidence="2" id="KW-1185">Reference proteome</keyword>
<evidence type="ECO:0000313" key="2">
    <source>
        <dbReference type="Proteomes" id="UP000504638"/>
    </source>
</evidence>